<name>A0A183EKE0_9BILA</name>
<dbReference type="WBParaSite" id="GPUH_0002145801-mRNA-1">
    <property type="protein sequence ID" value="GPUH_0002145801-mRNA-1"/>
    <property type="gene ID" value="GPUH_0002145801"/>
</dbReference>
<dbReference type="SUPFAM" id="SSF50465">
    <property type="entry name" value="EF-Tu/eEF-1alpha/eIF2-gamma C-terminal domain"/>
    <property type="match status" value="1"/>
</dbReference>
<protein>
    <submittedName>
        <fullName evidence="6">EIF2_C domain-containing protein</fullName>
    </submittedName>
</protein>
<evidence type="ECO:0000313" key="6">
    <source>
        <dbReference type="WBParaSite" id="GPUH_0002145801-mRNA-1"/>
    </source>
</evidence>
<proteinExistence type="predicted"/>
<evidence type="ECO:0000259" key="5">
    <source>
        <dbReference type="Pfam" id="PF09173"/>
    </source>
</evidence>
<dbReference type="InterPro" id="IPR009001">
    <property type="entry name" value="Transl_elong_EF1A/Init_IF2_C"/>
</dbReference>
<dbReference type="Gene3D" id="2.40.30.10">
    <property type="entry name" value="Translation factors"/>
    <property type="match status" value="1"/>
</dbReference>
<dbReference type="GO" id="GO:0000049">
    <property type="term" value="F:tRNA binding"/>
    <property type="evidence" value="ECO:0007669"/>
    <property type="project" value="TreeGrafter"/>
</dbReference>
<feature type="domain" description="Initiation factor eIF2 gamma C-terminal" evidence="5">
    <location>
        <begin position="1"/>
        <end position="31"/>
    </location>
</feature>
<reference evidence="6" key="1">
    <citation type="submission" date="2016-06" db="UniProtKB">
        <authorList>
            <consortium name="WormBaseParasite"/>
        </authorList>
    </citation>
    <scope>IDENTIFICATION</scope>
</reference>
<dbReference type="InterPro" id="IPR015256">
    <property type="entry name" value="eIF2g_C"/>
</dbReference>
<accession>A0A183EKE0</accession>
<evidence type="ECO:0000256" key="2">
    <source>
        <dbReference type="ARBA" id="ARBA00022741"/>
    </source>
</evidence>
<dbReference type="AlphaFoldDB" id="A0A183EKE0"/>
<dbReference type="PANTHER" id="PTHR42854">
    <property type="entry name" value="EUKARYOTIC TRANSLATION INITIATION FACTOR 2 SUBUNIT 3 FAMILY MEMBER"/>
    <property type="match status" value="1"/>
</dbReference>
<dbReference type="GO" id="GO:0005850">
    <property type="term" value="C:eukaryotic translation initiation factor 2 complex"/>
    <property type="evidence" value="ECO:0007669"/>
    <property type="project" value="TreeGrafter"/>
</dbReference>
<keyword evidence="3" id="KW-0648">Protein biosynthesis</keyword>
<evidence type="ECO:0000256" key="1">
    <source>
        <dbReference type="ARBA" id="ARBA00022540"/>
    </source>
</evidence>
<dbReference type="Pfam" id="PF09173">
    <property type="entry name" value="eIF2_C"/>
    <property type="match status" value="1"/>
</dbReference>
<evidence type="ECO:0000256" key="4">
    <source>
        <dbReference type="ARBA" id="ARBA00023134"/>
    </source>
</evidence>
<dbReference type="GO" id="GO:0003743">
    <property type="term" value="F:translation initiation factor activity"/>
    <property type="evidence" value="ECO:0007669"/>
    <property type="project" value="UniProtKB-KW"/>
</dbReference>
<keyword evidence="2" id="KW-0547">Nucleotide-binding</keyword>
<keyword evidence="4" id="KW-0342">GTP-binding</keyword>
<dbReference type="GO" id="GO:0001731">
    <property type="term" value="P:formation of translation preinitiation complex"/>
    <property type="evidence" value="ECO:0007669"/>
    <property type="project" value="TreeGrafter"/>
</dbReference>
<dbReference type="GO" id="GO:0005829">
    <property type="term" value="C:cytosol"/>
    <property type="evidence" value="ECO:0007669"/>
    <property type="project" value="TreeGrafter"/>
</dbReference>
<sequence>LTDPICTEVNEKISLSRRIEKHWRLIGWGTIRRGATTKPTAPNSV</sequence>
<dbReference type="PANTHER" id="PTHR42854:SF3">
    <property type="entry name" value="EUKARYOTIC TRANSLATION INITIATION FACTOR 2 SUBUNIT 3-RELATED"/>
    <property type="match status" value="1"/>
</dbReference>
<organism evidence="6">
    <name type="scientific">Gongylonema pulchrum</name>
    <dbReference type="NCBI Taxonomy" id="637853"/>
    <lineage>
        <taxon>Eukaryota</taxon>
        <taxon>Metazoa</taxon>
        <taxon>Ecdysozoa</taxon>
        <taxon>Nematoda</taxon>
        <taxon>Chromadorea</taxon>
        <taxon>Rhabditida</taxon>
        <taxon>Spirurina</taxon>
        <taxon>Spiruromorpha</taxon>
        <taxon>Spiruroidea</taxon>
        <taxon>Gongylonematidae</taxon>
        <taxon>Gongylonema</taxon>
    </lineage>
</organism>
<dbReference type="GO" id="GO:0005525">
    <property type="term" value="F:GTP binding"/>
    <property type="evidence" value="ECO:0007669"/>
    <property type="project" value="UniProtKB-KW"/>
</dbReference>
<keyword evidence="1" id="KW-0396">Initiation factor</keyword>
<evidence type="ECO:0000256" key="3">
    <source>
        <dbReference type="ARBA" id="ARBA00022917"/>
    </source>
</evidence>
<dbReference type="InterPro" id="IPR050543">
    <property type="entry name" value="eIF2G"/>
</dbReference>